<dbReference type="Pfam" id="PF00501">
    <property type="entry name" value="AMP-binding"/>
    <property type="match status" value="1"/>
</dbReference>
<dbReference type="InterPro" id="IPR013120">
    <property type="entry name" value="FAR_NAD-bd"/>
</dbReference>
<reference evidence="6" key="1">
    <citation type="journal article" date="2019" name="Beilstein J. Org. Chem.">
        <title>Nanangenines: drimane sesquiterpenoids as the dominant metabolite cohort of a novel Australian fungus, Aspergillus nanangensis.</title>
        <authorList>
            <person name="Lacey H.J."/>
            <person name="Gilchrist C.L.M."/>
            <person name="Crombie A."/>
            <person name="Kalaitzis J.A."/>
            <person name="Vuong D."/>
            <person name="Rutledge P.J."/>
            <person name="Turner P."/>
            <person name="Pitt J.I."/>
            <person name="Lacey E."/>
            <person name="Chooi Y.H."/>
            <person name="Piggott A.M."/>
        </authorList>
    </citation>
    <scope>NUCLEOTIDE SEQUENCE</scope>
    <source>
        <strain evidence="6">MST-FP2251</strain>
    </source>
</reference>
<evidence type="ECO:0000256" key="1">
    <source>
        <dbReference type="ARBA" id="ARBA00022450"/>
    </source>
</evidence>
<dbReference type="SUPFAM" id="SSF47336">
    <property type="entry name" value="ACP-like"/>
    <property type="match status" value="1"/>
</dbReference>
<dbReference type="InterPro" id="IPR000873">
    <property type="entry name" value="AMP-dep_synth/lig_dom"/>
</dbReference>
<dbReference type="Gene3D" id="3.40.50.12780">
    <property type="entry name" value="N-terminal domain of ligase-like"/>
    <property type="match status" value="1"/>
</dbReference>
<dbReference type="SUPFAM" id="SSF51735">
    <property type="entry name" value="NAD(P)-binding Rossmann-fold domains"/>
    <property type="match status" value="1"/>
</dbReference>
<dbReference type="Pfam" id="PF07993">
    <property type="entry name" value="NAD_binding_4"/>
    <property type="match status" value="1"/>
</dbReference>
<dbReference type="EMBL" id="VCAU01000017">
    <property type="protein sequence ID" value="KAF9891628.1"/>
    <property type="molecule type" value="Genomic_DNA"/>
</dbReference>
<dbReference type="Gene3D" id="3.40.50.720">
    <property type="entry name" value="NAD(P)-binding Rossmann-like Domain"/>
    <property type="match status" value="1"/>
</dbReference>
<name>A0AAD4GXJ2_ASPNN</name>
<dbReference type="InterPro" id="IPR042099">
    <property type="entry name" value="ANL_N_sf"/>
</dbReference>
<dbReference type="PANTHER" id="PTHR43439:SF2">
    <property type="entry name" value="ENZYME, PUTATIVE (JCVI)-RELATED"/>
    <property type="match status" value="1"/>
</dbReference>
<evidence type="ECO:0008006" key="8">
    <source>
        <dbReference type="Google" id="ProtNLM"/>
    </source>
</evidence>
<feature type="domain" description="AMP-dependent synthetase/ligase" evidence="4">
    <location>
        <begin position="60"/>
        <end position="353"/>
    </location>
</feature>
<evidence type="ECO:0000259" key="5">
    <source>
        <dbReference type="Pfam" id="PF07993"/>
    </source>
</evidence>
<protein>
    <recommendedName>
        <fullName evidence="8">NRPS-like enzyme</fullName>
    </recommendedName>
</protein>
<dbReference type="Pfam" id="PF23562">
    <property type="entry name" value="AMP-binding_C_3"/>
    <property type="match status" value="1"/>
</dbReference>
<evidence type="ECO:0000313" key="7">
    <source>
        <dbReference type="Proteomes" id="UP001194746"/>
    </source>
</evidence>
<accession>A0AAD4GXJ2</accession>
<dbReference type="AlphaFoldDB" id="A0AAD4GXJ2"/>
<dbReference type="Gene3D" id="1.10.1200.10">
    <property type="entry name" value="ACP-like"/>
    <property type="match status" value="1"/>
</dbReference>
<dbReference type="Proteomes" id="UP001194746">
    <property type="component" value="Unassembled WGS sequence"/>
</dbReference>
<comment type="caution">
    <text evidence="6">The sequence shown here is derived from an EMBL/GenBank/DDBJ whole genome shotgun (WGS) entry which is preliminary data.</text>
</comment>
<proteinExistence type="predicted"/>
<keyword evidence="1" id="KW-0596">Phosphopantetheine</keyword>
<reference evidence="6" key="2">
    <citation type="submission" date="2020-02" db="EMBL/GenBank/DDBJ databases">
        <authorList>
            <person name="Gilchrist C.L.M."/>
            <person name="Chooi Y.-H."/>
        </authorList>
    </citation>
    <scope>NUCLEOTIDE SEQUENCE</scope>
    <source>
        <strain evidence="6">MST-FP2251</strain>
    </source>
</reference>
<dbReference type="InterPro" id="IPR036736">
    <property type="entry name" value="ACP-like_sf"/>
</dbReference>
<dbReference type="InterPro" id="IPR051414">
    <property type="entry name" value="Adenylate-forming_Reductase"/>
</dbReference>
<evidence type="ECO:0000256" key="3">
    <source>
        <dbReference type="SAM" id="MobiDB-lite"/>
    </source>
</evidence>
<gene>
    <name evidence="6" type="ORF">FE257_003639</name>
</gene>
<keyword evidence="7" id="KW-1185">Reference proteome</keyword>
<dbReference type="InterPro" id="IPR036291">
    <property type="entry name" value="NAD(P)-bd_dom_sf"/>
</dbReference>
<dbReference type="SUPFAM" id="SSF56801">
    <property type="entry name" value="Acetyl-CoA synthetase-like"/>
    <property type="match status" value="1"/>
</dbReference>
<feature type="region of interest" description="Disordered" evidence="3">
    <location>
        <begin position="931"/>
        <end position="962"/>
    </location>
</feature>
<dbReference type="PANTHER" id="PTHR43439">
    <property type="entry name" value="PHENYLACETATE-COENZYME A LIGASE"/>
    <property type="match status" value="1"/>
</dbReference>
<feature type="domain" description="Thioester reductase (TE)" evidence="5">
    <location>
        <begin position="683"/>
        <end position="917"/>
    </location>
</feature>
<keyword evidence="2" id="KW-0597">Phosphoprotein</keyword>
<evidence type="ECO:0000313" key="6">
    <source>
        <dbReference type="EMBL" id="KAF9891628.1"/>
    </source>
</evidence>
<evidence type="ECO:0000259" key="4">
    <source>
        <dbReference type="Pfam" id="PF00501"/>
    </source>
</evidence>
<dbReference type="PROSITE" id="PS00455">
    <property type="entry name" value="AMP_BINDING"/>
    <property type="match status" value="1"/>
</dbReference>
<feature type="compositionally biased region" description="Low complexity" evidence="3">
    <location>
        <begin position="931"/>
        <end position="942"/>
    </location>
</feature>
<sequence length="1079" mass="118143">MGVPQYHEPPEEAPTASTPADLIAQFGRLHVLDDLIRLRASDAIQKPILAYPKPTDNDETTYEYFTGQDLDCMVDQAVCALMECGFTPPRREKTVALFTLSDLNMVVTFFALSRLGYTVMMLSPRLSPAACVSLLEVVGCDTILYGQTPSIRATLGEILRLKLVACRPMVQREALDEYESESTFVVLNRSRNPETQKNKIALILHSSGSTGTPKPLYLSHKALMTHPMRGPGLTSFNSLPWYHLHGLSTALQAMYMRRTAFMWDASLPLTATSVVSALEAARPESVQGVPYLLQLLVDSTRGLDALRTCKLVTYGGAPCPDELGDRLVDEGVRFGGSFGLTEAGLVAESISRPAGDRYWNYLRFFENIQPFVWMKPISDELYECVYLPGHPALTASNSLEPPGSFHSRDVFAPHPIIPNRWKYVSRLDDRVTLVNGEKVLPLPIEGTIKQSPLVQEVVVVGVGKTVPGLLIFRSTEATTYTTDDLLDILSPTLAEANAHAEQFSQISRDMIVVLPTDSDCPRTDKGSMIRAQVYAKYAAVIDEMYTKLDHPGEGTLDLDLNSTERHLLALCRDELAFPLASPQSDFFAEGMDSLKSIHLRRLILRDFRIDDAAALGRNVVFETGNVCRLADHLHAIQSGQATAPPPGEDDVALMPGLIDKYSSFQPHTPNPDLASANKRSVILTGATGSIGVHTLFKLLHDDSVSTIYCLTRRTQAKDAILATLAQKGLQVPAFRTDKIIGLHSALDQPSLGLPDSLLHEMRASVSLIIHTAWPVNFNLPLLTFEPHIAGLHNLLNFSLSVHLPSPAALLFCSSISTAMGASSPPSIPESPLSDLTHALEMGYGRSKLVGEHLVSRARKAVGARAFSLRIGQVSGHSKKGLWNDSEALPLMIRSALTLKALPALETSCSWLPVDKLACSILELAKACSSSSSASSSASTRLSSQDEDHHGSSAPVTNDPGVDDGSVYNLSNSRVFSWGDLLGALRKSGFVFDVVPFAQWLGMLRKSAARQEEAVNPAVKLVDHYESTYGEEGTAMEKVFVTEKAERDSMTLRNGRLRIIRDGILHRYAQDWLRRWTITG</sequence>
<evidence type="ECO:0000256" key="2">
    <source>
        <dbReference type="ARBA" id="ARBA00022553"/>
    </source>
</evidence>
<organism evidence="6 7">
    <name type="scientific">Aspergillus nanangensis</name>
    <dbReference type="NCBI Taxonomy" id="2582783"/>
    <lineage>
        <taxon>Eukaryota</taxon>
        <taxon>Fungi</taxon>
        <taxon>Dikarya</taxon>
        <taxon>Ascomycota</taxon>
        <taxon>Pezizomycotina</taxon>
        <taxon>Eurotiomycetes</taxon>
        <taxon>Eurotiomycetidae</taxon>
        <taxon>Eurotiales</taxon>
        <taxon>Aspergillaceae</taxon>
        <taxon>Aspergillus</taxon>
        <taxon>Aspergillus subgen. Circumdati</taxon>
    </lineage>
</organism>
<dbReference type="InterPro" id="IPR020845">
    <property type="entry name" value="AMP-binding_CS"/>
</dbReference>